<dbReference type="InterPro" id="IPR045093">
    <property type="entry name" value="Cullin"/>
</dbReference>
<evidence type="ECO:0000259" key="2">
    <source>
        <dbReference type="Pfam" id="PF00888"/>
    </source>
</evidence>
<name>A0AAV9LYA1_9SOLN</name>
<dbReference type="GO" id="GO:0006511">
    <property type="term" value="P:ubiquitin-dependent protein catabolic process"/>
    <property type="evidence" value="ECO:0007669"/>
    <property type="project" value="InterPro"/>
</dbReference>
<comment type="similarity">
    <text evidence="1">Belongs to the cullin family.</text>
</comment>
<dbReference type="InterPro" id="IPR001373">
    <property type="entry name" value="Cullin_N"/>
</dbReference>
<sequence>MIKWLSRFFHYLERFFIARRSLSGLDEVGLMCFRDLVYEELKGKARDAVTVLIDKEREGEQIDRGLLKDVLDIFVGIGMGKMEYYENDFEDAMLKHTAAYYSRKASSWIVEDSCPDYMLKAEECLKKEKECLIISMLLVR</sequence>
<dbReference type="Pfam" id="PF00888">
    <property type="entry name" value="Cullin"/>
    <property type="match status" value="1"/>
</dbReference>
<reference evidence="3 4" key="1">
    <citation type="submission" date="2023-10" db="EMBL/GenBank/DDBJ databases">
        <title>Genome-Wide Identification Analysis in wild type Solanum Pinnatisectum Reveals Some Genes Defensing Phytophthora Infestans.</title>
        <authorList>
            <person name="Sun C."/>
        </authorList>
    </citation>
    <scope>NUCLEOTIDE SEQUENCE [LARGE SCALE GENOMIC DNA]</scope>
    <source>
        <strain evidence="3">LQN</strain>
        <tissue evidence="3">Leaf</tissue>
    </source>
</reference>
<dbReference type="Proteomes" id="UP001311915">
    <property type="component" value="Unassembled WGS sequence"/>
</dbReference>
<feature type="domain" description="Cullin N-terminal" evidence="2">
    <location>
        <begin position="2"/>
        <end position="130"/>
    </location>
</feature>
<protein>
    <recommendedName>
        <fullName evidence="2">Cullin N-terminal domain-containing protein</fullName>
    </recommendedName>
</protein>
<dbReference type="Gene3D" id="1.20.1310.10">
    <property type="entry name" value="Cullin Repeats"/>
    <property type="match status" value="2"/>
</dbReference>
<evidence type="ECO:0000256" key="1">
    <source>
        <dbReference type="ARBA" id="ARBA00006019"/>
    </source>
</evidence>
<gene>
    <name evidence="3" type="ORF">R3W88_023690</name>
</gene>
<accession>A0AAV9LYA1</accession>
<dbReference type="GO" id="GO:0031625">
    <property type="term" value="F:ubiquitin protein ligase binding"/>
    <property type="evidence" value="ECO:0007669"/>
    <property type="project" value="InterPro"/>
</dbReference>
<evidence type="ECO:0000313" key="3">
    <source>
        <dbReference type="EMBL" id="KAK4730702.1"/>
    </source>
</evidence>
<keyword evidence="4" id="KW-1185">Reference proteome</keyword>
<dbReference type="InterPro" id="IPR016159">
    <property type="entry name" value="Cullin_repeat-like_dom_sf"/>
</dbReference>
<organism evidence="3 4">
    <name type="scientific">Solanum pinnatisectum</name>
    <name type="common">tansyleaf nightshade</name>
    <dbReference type="NCBI Taxonomy" id="50273"/>
    <lineage>
        <taxon>Eukaryota</taxon>
        <taxon>Viridiplantae</taxon>
        <taxon>Streptophyta</taxon>
        <taxon>Embryophyta</taxon>
        <taxon>Tracheophyta</taxon>
        <taxon>Spermatophyta</taxon>
        <taxon>Magnoliopsida</taxon>
        <taxon>eudicotyledons</taxon>
        <taxon>Gunneridae</taxon>
        <taxon>Pentapetalae</taxon>
        <taxon>asterids</taxon>
        <taxon>lamiids</taxon>
        <taxon>Solanales</taxon>
        <taxon>Solanaceae</taxon>
        <taxon>Solanoideae</taxon>
        <taxon>Solaneae</taxon>
        <taxon>Solanum</taxon>
    </lineage>
</organism>
<dbReference type="FunFam" id="1.20.1310.10:FF:000001">
    <property type="entry name" value="Cullin 3"/>
    <property type="match status" value="1"/>
</dbReference>
<evidence type="ECO:0000313" key="4">
    <source>
        <dbReference type="Proteomes" id="UP001311915"/>
    </source>
</evidence>
<dbReference type="EMBL" id="JAWPEI010000003">
    <property type="protein sequence ID" value="KAK4730702.1"/>
    <property type="molecule type" value="Genomic_DNA"/>
</dbReference>
<dbReference type="AlphaFoldDB" id="A0AAV9LYA1"/>
<proteinExistence type="inferred from homology"/>
<comment type="caution">
    <text evidence="3">The sequence shown here is derived from an EMBL/GenBank/DDBJ whole genome shotgun (WGS) entry which is preliminary data.</text>
</comment>
<dbReference type="SUPFAM" id="SSF74788">
    <property type="entry name" value="Cullin repeat-like"/>
    <property type="match status" value="1"/>
</dbReference>
<dbReference type="PANTHER" id="PTHR11932">
    <property type="entry name" value="CULLIN"/>
    <property type="match status" value="1"/>
</dbReference>